<dbReference type="InterPro" id="IPR005537">
    <property type="entry name" value="RAMP_III_fam"/>
</dbReference>
<dbReference type="GO" id="GO:0051607">
    <property type="term" value="P:defense response to virus"/>
    <property type="evidence" value="ECO:0007669"/>
    <property type="project" value="UniProtKB-KW"/>
</dbReference>
<name>A0A1M6H808_9FIRM</name>
<evidence type="ECO:0000256" key="2">
    <source>
        <dbReference type="ARBA" id="ARBA00006680"/>
    </source>
</evidence>
<evidence type="ECO:0000256" key="3">
    <source>
        <dbReference type="ARBA" id="ARBA00016113"/>
    </source>
</evidence>
<evidence type="ECO:0000256" key="4">
    <source>
        <dbReference type="ARBA" id="ARBA00022884"/>
    </source>
</evidence>
<dbReference type="InterPro" id="IPR010173">
    <property type="entry name" value="CRISPR-assoc_Csm5"/>
</dbReference>
<comment type="function">
    <text evidence="1">This subunit might be involved in maturation of a crRNA intermediate to its mature form.</text>
</comment>
<dbReference type="PANTHER" id="PTHR38007:SF1">
    <property type="entry name" value="CRISPR SYSTEM CMS PROTEIN CSM5"/>
    <property type="match status" value="1"/>
</dbReference>
<proteinExistence type="inferred from homology"/>
<keyword evidence="9" id="KW-1185">Reference proteome</keyword>
<evidence type="ECO:0000259" key="7">
    <source>
        <dbReference type="Pfam" id="PF03787"/>
    </source>
</evidence>
<organism evidence="8 9">
    <name type="scientific">Thermoclostridium caenicola</name>
    <dbReference type="NCBI Taxonomy" id="659425"/>
    <lineage>
        <taxon>Bacteria</taxon>
        <taxon>Bacillati</taxon>
        <taxon>Bacillota</taxon>
        <taxon>Clostridia</taxon>
        <taxon>Eubacteriales</taxon>
        <taxon>Oscillospiraceae</taxon>
        <taxon>Thermoclostridium</taxon>
    </lineage>
</organism>
<comment type="similarity">
    <text evidence="2">Belongs to the CRISPR-associated Csm5 family.</text>
</comment>
<keyword evidence="4" id="KW-0694">RNA-binding</keyword>
<dbReference type="AlphaFoldDB" id="A0A1M6H808"/>
<evidence type="ECO:0000313" key="9">
    <source>
        <dbReference type="Proteomes" id="UP000324781"/>
    </source>
</evidence>
<protein>
    <recommendedName>
        <fullName evidence="3">CRISPR system Cms protein Csm5</fullName>
    </recommendedName>
    <alternativeName>
        <fullName evidence="6">CRISPR type III A-associated protein Csm5</fullName>
    </alternativeName>
</protein>
<dbReference type="GO" id="GO:0003723">
    <property type="term" value="F:RNA binding"/>
    <property type="evidence" value="ECO:0007669"/>
    <property type="project" value="UniProtKB-KW"/>
</dbReference>
<dbReference type="RefSeq" id="WP_188118452.1">
    <property type="nucleotide sequence ID" value="NZ_FQZP01000030.1"/>
</dbReference>
<evidence type="ECO:0000256" key="5">
    <source>
        <dbReference type="ARBA" id="ARBA00023118"/>
    </source>
</evidence>
<gene>
    <name evidence="8" type="ORF">SAMN05444373_103010</name>
</gene>
<dbReference type="Pfam" id="PF03787">
    <property type="entry name" value="RAMPs"/>
    <property type="match status" value="1"/>
</dbReference>
<sequence>MIQKGHLKVYDMLLETKGPLFIGSGRRYTKKEYCFDPSTKKAIFLDMEKFMNKVVEYGLMDQYEHFMLFRDSAYLHDFIRECGFSDADLEKMKLYETYVGDALVENRSLMEIQEFVHDAQNRPYVPGSSLKGALRTALLIKMILQDQDKPTVTSIRRHDADSIETRYLHTLGLTQKTRNAVNSVMRGIMISDSLPIDRSDMVLTRKDDLSVSGVRKSINMIRESVKPGVKLHFKLTLDTSVLKAIDIDDIRDAISQFGRFYRETYIPMFRLPQNAVQEDFSDCLVLGGGSGYFAKNIIYPLCGKQEGLRLVSEFMTQTFRNHKHHEDVKLGASPHRLKHTNYHGHSYHFGVCKVLEIS</sequence>
<evidence type="ECO:0000313" key="8">
    <source>
        <dbReference type="EMBL" id="SHJ18315.1"/>
    </source>
</evidence>
<dbReference type="PANTHER" id="PTHR38007">
    <property type="entry name" value="CRISPR SYSTEM CMS PROTEIN CSM5"/>
    <property type="match status" value="1"/>
</dbReference>
<evidence type="ECO:0000256" key="6">
    <source>
        <dbReference type="ARBA" id="ARBA00031720"/>
    </source>
</evidence>
<reference evidence="8 9" key="1">
    <citation type="submission" date="2016-11" db="EMBL/GenBank/DDBJ databases">
        <authorList>
            <person name="Varghese N."/>
            <person name="Submissions S."/>
        </authorList>
    </citation>
    <scope>NUCLEOTIDE SEQUENCE [LARGE SCALE GENOMIC DNA]</scope>
    <source>
        <strain evidence="8 9">DSM 19027</strain>
    </source>
</reference>
<dbReference type="EMBL" id="FQZP01000030">
    <property type="protein sequence ID" value="SHJ18315.1"/>
    <property type="molecule type" value="Genomic_DNA"/>
</dbReference>
<feature type="domain" description="CRISPR type III-associated protein" evidence="7">
    <location>
        <begin position="14"/>
        <end position="267"/>
    </location>
</feature>
<dbReference type="NCBIfam" id="TIGR01899">
    <property type="entry name" value="cas_TM1807_csm5"/>
    <property type="match status" value="1"/>
</dbReference>
<dbReference type="Proteomes" id="UP000324781">
    <property type="component" value="Unassembled WGS sequence"/>
</dbReference>
<accession>A0A1M6H808</accession>
<evidence type="ECO:0000256" key="1">
    <source>
        <dbReference type="ARBA" id="ARBA00003088"/>
    </source>
</evidence>
<keyword evidence="5" id="KW-0051">Antiviral defense</keyword>